<dbReference type="NCBIfam" id="TIGR00257">
    <property type="entry name" value="IMPACT_YIGZ"/>
    <property type="match status" value="1"/>
</dbReference>
<dbReference type="SUPFAM" id="SSF54980">
    <property type="entry name" value="EF-G C-terminal domain-like"/>
    <property type="match status" value="1"/>
</dbReference>
<feature type="domain" description="UPF0029" evidence="3">
    <location>
        <begin position="140"/>
        <end position="195"/>
    </location>
</feature>
<dbReference type="InterPro" id="IPR020568">
    <property type="entry name" value="Ribosomal_Su5_D2-typ_SF"/>
</dbReference>
<feature type="domain" description="Impact N-terminal" evidence="2">
    <location>
        <begin position="19"/>
        <end position="124"/>
    </location>
</feature>
<keyword evidence="5" id="KW-1185">Reference proteome</keyword>
<dbReference type="GO" id="GO:0006446">
    <property type="term" value="P:regulation of translational initiation"/>
    <property type="evidence" value="ECO:0007669"/>
    <property type="project" value="TreeGrafter"/>
</dbReference>
<dbReference type="Proteomes" id="UP000051739">
    <property type="component" value="Unassembled WGS sequence"/>
</dbReference>
<dbReference type="InterPro" id="IPR015269">
    <property type="entry name" value="UPF0029_Impact_C"/>
</dbReference>
<dbReference type="AlphaFoldDB" id="A0A0R1VGG1"/>
<evidence type="ECO:0000259" key="3">
    <source>
        <dbReference type="Pfam" id="PF09186"/>
    </source>
</evidence>
<dbReference type="GO" id="GO:0005737">
    <property type="term" value="C:cytoplasm"/>
    <property type="evidence" value="ECO:0007669"/>
    <property type="project" value="TreeGrafter"/>
</dbReference>
<dbReference type="Pfam" id="PF01205">
    <property type="entry name" value="Impact_N"/>
    <property type="match status" value="1"/>
</dbReference>
<dbReference type="PANTHER" id="PTHR16301">
    <property type="entry name" value="IMPACT-RELATED"/>
    <property type="match status" value="1"/>
</dbReference>
<proteinExistence type="inferred from homology"/>
<dbReference type="InterPro" id="IPR001498">
    <property type="entry name" value="Impact_N"/>
</dbReference>
<dbReference type="PANTHER" id="PTHR16301:SF20">
    <property type="entry name" value="IMPACT FAMILY MEMBER YIGZ"/>
    <property type="match status" value="1"/>
</dbReference>
<dbReference type="EMBL" id="AZFN01000004">
    <property type="protein sequence ID" value="KRM03227.1"/>
    <property type="molecule type" value="Genomic_DNA"/>
</dbReference>
<gene>
    <name evidence="4" type="ORF">FC60_GL001311</name>
</gene>
<evidence type="ECO:0000256" key="1">
    <source>
        <dbReference type="ARBA" id="ARBA00007665"/>
    </source>
</evidence>
<dbReference type="InterPro" id="IPR023582">
    <property type="entry name" value="Impact"/>
</dbReference>
<dbReference type="InterPro" id="IPR036956">
    <property type="entry name" value="Impact_N_sf"/>
</dbReference>
<accession>A0A0R1VGG1</accession>
<dbReference type="InterPro" id="IPR035647">
    <property type="entry name" value="EFG_III/V"/>
</dbReference>
<dbReference type="InterPro" id="IPR015796">
    <property type="entry name" value="Impact_YigZ-like"/>
</dbReference>
<evidence type="ECO:0008006" key="6">
    <source>
        <dbReference type="Google" id="ProtNLM"/>
    </source>
</evidence>
<dbReference type="RefSeq" id="WP_056936821.1">
    <property type="nucleotide sequence ID" value="NZ_AZFN01000004.1"/>
</dbReference>
<reference evidence="4 5" key="1">
    <citation type="journal article" date="2015" name="Genome Announc.">
        <title>Expanding the biotechnology potential of lactobacilli through comparative genomics of 213 strains and associated genera.</title>
        <authorList>
            <person name="Sun Z."/>
            <person name="Harris H.M."/>
            <person name="McCann A."/>
            <person name="Guo C."/>
            <person name="Argimon S."/>
            <person name="Zhang W."/>
            <person name="Yang X."/>
            <person name="Jeffery I.B."/>
            <person name="Cooney J.C."/>
            <person name="Kagawa T.F."/>
            <person name="Liu W."/>
            <person name="Song Y."/>
            <person name="Salvetti E."/>
            <person name="Wrobel A."/>
            <person name="Rasinkangas P."/>
            <person name="Parkhill J."/>
            <person name="Rea M.C."/>
            <person name="O'Sullivan O."/>
            <person name="Ritari J."/>
            <person name="Douillard F.P."/>
            <person name="Paul Ross R."/>
            <person name="Yang R."/>
            <person name="Briner A.E."/>
            <person name="Felis G.E."/>
            <person name="de Vos W.M."/>
            <person name="Barrangou R."/>
            <person name="Klaenhammer T.R."/>
            <person name="Caufield P.W."/>
            <person name="Cui Y."/>
            <person name="Zhang H."/>
            <person name="O'Toole P.W."/>
        </authorList>
    </citation>
    <scope>NUCLEOTIDE SEQUENCE [LARGE SCALE GENOMIC DNA]</scope>
    <source>
        <strain evidence="4 5">DSM 16045</strain>
    </source>
</reference>
<dbReference type="Gene3D" id="3.30.230.30">
    <property type="entry name" value="Impact, N-terminal domain"/>
    <property type="match status" value="1"/>
</dbReference>
<comment type="similarity">
    <text evidence="1">Belongs to the IMPACT family.</text>
</comment>
<evidence type="ECO:0000313" key="4">
    <source>
        <dbReference type="EMBL" id="KRM03227.1"/>
    </source>
</evidence>
<organism evidence="4 5">
    <name type="scientific">Limosilactobacillus gastricus DSM 16045</name>
    <dbReference type="NCBI Taxonomy" id="1423749"/>
    <lineage>
        <taxon>Bacteria</taxon>
        <taxon>Bacillati</taxon>
        <taxon>Bacillota</taxon>
        <taxon>Bacilli</taxon>
        <taxon>Lactobacillales</taxon>
        <taxon>Lactobacillaceae</taxon>
        <taxon>Limosilactobacillus</taxon>
    </lineage>
</organism>
<dbReference type="PATRIC" id="fig|1423749.3.peg.1342"/>
<protein>
    <recommendedName>
        <fullName evidence="6">YigZ family protein</fullName>
    </recommendedName>
</protein>
<sequence>MANIFLTIKTDTSHELVIKKSRFICHLKKIASEEEAREFISSIGQAHRKANHNCFAYLIGDHDEIQRESDNGEPSGTAGVPILEALQKRGLHNVCAVVTRYFGGIKLGAGGLIRAYSNATSTAIEEAGIVQRITQTILAIEVPYKLHDQLLYYLQQIPLEIADEVYGVNVTTQVYVDNDQIQTVIDDLTSRFNDQLTLTPGEERQHEIPYNK</sequence>
<name>A0A0R1VGG1_9LACO</name>
<dbReference type="Pfam" id="PF09186">
    <property type="entry name" value="DUF1949"/>
    <property type="match status" value="1"/>
</dbReference>
<dbReference type="InterPro" id="IPR020569">
    <property type="entry name" value="UPF0029_Impact_CS"/>
</dbReference>
<comment type="caution">
    <text evidence="4">The sequence shown here is derived from an EMBL/GenBank/DDBJ whole genome shotgun (WGS) entry which is preliminary data.</text>
</comment>
<evidence type="ECO:0000259" key="2">
    <source>
        <dbReference type="Pfam" id="PF01205"/>
    </source>
</evidence>
<evidence type="ECO:0000313" key="5">
    <source>
        <dbReference type="Proteomes" id="UP000051739"/>
    </source>
</evidence>
<dbReference type="Gene3D" id="3.30.70.240">
    <property type="match status" value="1"/>
</dbReference>
<dbReference type="PROSITE" id="PS00910">
    <property type="entry name" value="UPF0029"/>
    <property type="match status" value="1"/>
</dbReference>
<dbReference type="SUPFAM" id="SSF54211">
    <property type="entry name" value="Ribosomal protein S5 domain 2-like"/>
    <property type="match status" value="1"/>
</dbReference>